<reference evidence="12 13" key="1">
    <citation type="journal article" date="2018" name="Mol. Biol. Evol.">
        <title>Broad Genomic Sampling Reveals a Smut Pathogenic Ancestry of the Fungal Clade Ustilaginomycotina.</title>
        <authorList>
            <person name="Kijpornyongpan T."/>
            <person name="Mondo S.J."/>
            <person name="Barry K."/>
            <person name="Sandor L."/>
            <person name="Lee J."/>
            <person name="Lipzen A."/>
            <person name="Pangilinan J."/>
            <person name="LaButti K."/>
            <person name="Hainaut M."/>
            <person name="Henrissat B."/>
            <person name="Grigoriev I.V."/>
            <person name="Spatafora J.W."/>
            <person name="Aime M.C."/>
        </authorList>
    </citation>
    <scope>NUCLEOTIDE SEQUENCE [LARGE SCALE GENOMIC DNA]</scope>
    <source>
        <strain evidence="12 13">MCA 4718</strain>
    </source>
</reference>
<sequence>MQPHLTLDTGQGTSAPGPSATASTGSNSPSHAHRRSTPHFHVPARGFARRAVPTTPTKSVSFHTGDGSPLQTGGSSPSSFQRRRPVRRSNTADSTASSLRDPSDDEDDDDTTDSDGLSVMSTWTEDTSDADTLASSDGDGRVKSGRYRPKHMPYHVFRKVRKRGKRARGGADDEDDGGKGGEEGAQSQDGRVRDVTIYRRMPLLSGALAPFSIMLEVPGICTKWYVRINPVGENVDYRDNPPILYIGLAFSMAAAVLANIFLIFRFTKLIGPRKGTMASAICFIIHDLINTAALIAFGVIHAVNDGSTYSQAYWMTVASTTTSVLCTITLLVDFLRTKDFKNAGSGLTPKQTHLVIVVMVLLVYMSIGSLIWSILLSLPFMTALYFTVVLLLAVGFGDVLPTTVRSKIFLFFYTPIGIALFAMTVYSAGRTIMEEFDNSYRKKRKEFRQKLKARRKGIKEFRKERREAKKLLAQTTTRAAGRGSRVRRLSGTRMNGSASQPAPDGSPQTDSPTSGKDESPPASQSEWKGTNGNGVNGQPSPGNGLPTEGDKTVSLAPAASLTDGQSSQADSSSSPLTTLDSKTQDDPTAGIQALEASLAAQRANLEQSWSTYQTDLARRESSEFYSKLTVSLLLFIAFWLLGALVFHFTEGWSFFTAFYFCFVLFTTIGFGDYTPKSGGGRAFFIIWSLMGVAVLTILISVFTDSWGTLVSSRIDETKRRFKRRGRKWREGLRGKWPGKRGEKERRRREKEEKEKHEEDAEASFAVARFTSRDLPIGPSQDSTGGILNNPLRSSSPTNMDAESPAHLHLQSQHTNLLTRQTALHDLPLEVARSALALQEASGHLLNLRRPDVNAALAEHAELKGLLPRYLGGERTGPEWAAMQEEHGQHIPNAQADGEGEGEKAGAAAGAAATPLSPTAPSPNPTHGTLLARLQTLQTTSPHRPILSELLAHLSLERAARTFVTQAEEMRARAEEKEVELWELRRRVRVLEEEKETQMSMASKGEKNEVAQSQSVEV</sequence>
<keyword evidence="2 8" id="KW-0813">Transport</keyword>
<feature type="region of interest" description="Disordered" evidence="9">
    <location>
        <begin position="891"/>
        <end position="927"/>
    </location>
</feature>
<dbReference type="Pfam" id="PF07885">
    <property type="entry name" value="Ion_trans_2"/>
    <property type="match status" value="2"/>
</dbReference>
<feature type="compositionally biased region" description="Basic and acidic residues" evidence="9">
    <location>
        <begin position="732"/>
        <end position="758"/>
    </location>
</feature>
<dbReference type="STRING" id="1684307.A0A316UF40"/>
<feature type="compositionally biased region" description="Polar residues" evidence="9">
    <location>
        <begin position="779"/>
        <end position="800"/>
    </location>
</feature>
<proteinExistence type="inferred from homology"/>
<feature type="compositionally biased region" description="Low complexity" evidence="9">
    <location>
        <begin position="565"/>
        <end position="581"/>
    </location>
</feature>
<organism evidence="12 13">
    <name type="scientific">Pseudomicrostroma glucosiphilum</name>
    <dbReference type="NCBI Taxonomy" id="1684307"/>
    <lineage>
        <taxon>Eukaryota</taxon>
        <taxon>Fungi</taxon>
        <taxon>Dikarya</taxon>
        <taxon>Basidiomycota</taxon>
        <taxon>Ustilaginomycotina</taxon>
        <taxon>Exobasidiomycetes</taxon>
        <taxon>Microstromatales</taxon>
        <taxon>Microstromatales incertae sedis</taxon>
        <taxon>Pseudomicrostroma</taxon>
    </lineage>
</organism>
<dbReference type="GO" id="GO:0005886">
    <property type="term" value="C:plasma membrane"/>
    <property type="evidence" value="ECO:0007669"/>
    <property type="project" value="TreeGrafter"/>
</dbReference>
<dbReference type="GeneID" id="37012996"/>
<dbReference type="PRINTS" id="PR01333">
    <property type="entry name" value="2POREKCHANEL"/>
</dbReference>
<feature type="compositionally biased region" description="Polar residues" evidence="9">
    <location>
        <begin position="492"/>
        <end position="514"/>
    </location>
</feature>
<dbReference type="Proteomes" id="UP000245942">
    <property type="component" value="Unassembled WGS sequence"/>
</dbReference>
<dbReference type="RefSeq" id="XP_025350694.1">
    <property type="nucleotide sequence ID" value="XM_025491262.1"/>
</dbReference>
<evidence type="ECO:0000256" key="6">
    <source>
        <dbReference type="ARBA" id="ARBA00023136"/>
    </source>
</evidence>
<dbReference type="PANTHER" id="PTHR11003:SF291">
    <property type="entry name" value="IP11374P"/>
    <property type="match status" value="1"/>
</dbReference>
<feature type="transmembrane region" description="Helical" evidence="10">
    <location>
        <begin position="276"/>
        <end position="300"/>
    </location>
</feature>
<feature type="compositionally biased region" description="Polar residues" evidence="9">
    <location>
        <begin position="88"/>
        <end position="100"/>
    </location>
</feature>
<dbReference type="SUPFAM" id="SSF81324">
    <property type="entry name" value="Voltage-gated potassium channels"/>
    <property type="match status" value="2"/>
</dbReference>
<feature type="compositionally biased region" description="Polar residues" evidence="9">
    <location>
        <begin position="8"/>
        <end position="30"/>
    </location>
</feature>
<keyword evidence="6 10" id="KW-0472">Membrane</keyword>
<evidence type="ECO:0000256" key="3">
    <source>
        <dbReference type="ARBA" id="ARBA00022692"/>
    </source>
</evidence>
<evidence type="ECO:0000256" key="8">
    <source>
        <dbReference type="RuleBase" id="RU003857"/>
    </source>
</evidence>
<feature type="transmembrane region" description="Helical" evidence="10">
    <location>
        <begin position="245"/>
        <end position="264"/>
    </location>
</feature>
<feature type="domain" description="Potassium channel" evidence="11">
    <location>
        <begin position="360"/>
        <end position="433"/>
    </location>
</feature>
<evidence type="ECO:0000256" key="1">
    <source>
        <dbReference type="ARBA" id="ARBA00004141"/>
    </source>
</evidence>
<keyword evidence="13" id="KW-1185">Reference proteome</keyword>
<dbReference type="OrthoDB" id="297496at2759"/>
<feature type="region of interest" description="Disordered" evidence="9">
    <location>
        <begin position="732"/>
        <end position="802"/>
    </location>
</feature>
<feature type="domain" description="Potassium channel" evidence="11">
    <location>
        <begin position="635"/>
        <end position="704"/>
    </location>
</feature>
<keyword evidence="5 8" id="KW-0406">Ion transport</keyword>
<evidence type="ECO:0000256" key="4">
    <source>
        <dbReference type="ARBA" id="ARBA00022989"/>
    </source>
</evidence>
<dbReference type="InterPro" id="IPR013099">
    <property type="entry name" value="K_chnl_dom"/>
</dbReference>
<dbReference type="PANTHER" id="PTHR11003">
    <property type="entry name" value="POTASSIUM CHANNEL, SUBFAMILY K"/>
    <property type="match status" value="1"/>
</dbReference>
<feature type="transmembrane region" description="Helical" evidence="10">
    <location>
        <begin position="628"/>
        <end position="646"/>
    </location>
</feature>
<gene>
    <name evidence="12" type="ORF">BCV69DRAFT_279462</name>
</gene>
<dbReference type="EMBL" id="KZ819321">
    <property type="protein sequence ID" value="PWN23534.1"/>
    <property type="molecule type" value="Genomic_DNA"/>
</dbReference>
<feature type="transmembrane region" description="Helical" evidence="10">
    <location>
        <begin position="355"/>
        <end position="388"/>
    </location>
</feature>
<dbReference type="InterPro" id="IPR003280">
    <property type="entry name" value="2pore_dom_K_chnl"/>
</dbReference>
<feature type="compositionally biased region" description="Acidic residues" evidence="9">
    <location>
        <begin position="103"/>
        <end position="113"/>
    </location>
</feature>
<feature type="transmembrane region" description="Helical" evidence="10">
    <location>
        <begin position="408"/>
        <end position="429"/>
    </location>
</feature>
<feature type="region of interest" description="Disordered" evidence="9">
    <location>
        <begin position="991"/>
        <end position="1017"/>
    </location>
</feature>
<feature type="region of interest" description="Disordered" evidence="9">
    <location>
        <begin position="464"/>
        <end position="586"/>
    </location>
</feature>
<name>A0A316UF40_9BASI</name>
<keyword evidence="4 10" id="KW-1133">Transmembrane helix</keyword>
<feature type="transmembrane region" description="Helical" evidence="10">
    <location>
        <begin position="682"/>
        <end position="702"/>
    </location>
</feature>
<evidence type="ECO:0000256" key="2">
    <source>
        <dbReference type="ARBA" id="ARBA00022448"/>
    </source>
</evidence>
<accession>A0A316UF40</accession>
<evidence type="ECO:0000259" key="11">
    <source>
        <dbReference type="Pfam" id="PF07885"/>
    </source>
</evidence>
<comment type="subcellular location">
    <subcellularLocation>
        <location evidence="1">Membrane</location>
        <topology evidence="1">Multi-pass membrane protein</topology>
    </subcellularLocation>
</comment>
<feature type="transmembrane region" description="Helical" evidence="10">
    <location>
        <begin position="312"/>
        <end position="335"/>
    </location>
</feature>
<keyword evidence="7 8" id="KW-0407">Ion channel</keyword>
<dbReference type="Gene3D" id="1.10.287.70">
    <property type="match status" value="2"/>
</dbReference>
<protein>
    <recommendedName>
        <fullName evidence="11">Potassium channel domain-containing protein</fullName>
    </recommendedName>
</protein>
<feature type="transmembrane region" description="Helical" evidence="10">
    <location>
        <begin position="652"/>
        <end position="670"/>
    </location>
</feature>
<dbReference type="GO" id="GO:0015271">
    <property type="term" value="F:outward rectifier potassium channel activity"/>
    <property type="evidence" value="ECO:0007669"/>
    <property type="project" value="TreeGrafter"/>
</dbReference>
<evidence type="ECO:0000256" key="7">
    <source>
        <dbReference type="ARBA" id="ARBA00023303"/>
    </source>
</evidence>
<feature type="region of interest" description="Disordered" evidence="9">
    <location>
        <begin position="1"/>
        <end position="191"/>
    </location>
</feature>
<dbReference type="AlphaFoldDB" id="A0A316UF40"/>
<evidence type="ECO:0000256" key="9">
    <source>
        <dbReference type="SAM" id="MobiDB-lite"/>
    </source>
</evidence>
<feature type="compositionally biased region" description="Polar residues" evidence="9">
    <location>
        <begin position="69"/>
        <end position="80"/>
    </location>
</feature>
<comment type="similarity">
    <text evidence="8">Belongs to the two pore domain potassium channel (TC 1.A.1.8) family.</text>
</comment>
<evidence type="ECO:0000313" key="12">
    <source>
        <dbReference type="EMBL" id="PWN23534.1"/>
    </source>
</evidence>
<evidence type="ECO:0000256" key="10">
    <source>
        <dbReference type="SAM" id="Phobius"/>
    </source>
</evidence>
<feature type="compositionally biased region" description="Basic residues" evidence="9">
    <location>
        <begin position="143"/>
        <end position="168"/>
    </location>
</feature>
<evidence type="ECO:0000313" key="13">
    <source>
        <dbReference type="Proteomes" id="UP000245942"/>
    </source>
</evidence>
<evidence type="ECO:0000256" key="5">
    <source>
        <dbReference type="ARBA" id="ARBA00023065"/>
    </source>
</evidence>
<feature type="compositionally biased region" description="Polar residues" evidence="9">
    <location>
        <begin position="521"/>
        <end position="530"/>
    </location>
</feature>
<dbReference type="GO" id="GO:0022841">
    <property type="term" value="F:potassium ion leak channel activity"/>
    <property type="evidence" value="ECO:0007669"/>
    <property type="project" value="TreeGrafter"/>
</dbReference>
<keyword evidence="3 8" id="KW-0812">Transmembrane</keyword>
<dbReference type="GO" id="GO:0030322">
    <property type="term" value="P:stabilization of membrane potential"/>
    <property type="evidence" value="ECO:0007669"/>
    <property type="project" value="TreeGrafter"/>
</dbReference>